<reference evidence="9" key="1">
    <citation type="submission" date="2020-08" db="EMBL/GenBank/DDBJ databases">
        <title>Multicomponent nature underlies the extraordinary mechanical properties of spider dragline silk.</title>
        <authorList>
            <person name="Kono N."/>
            <person name="Nakamura H."/>
            <person name="Mori M."/>
            <person name="Yoshida Y."/>
            <person name="Ohtoshi R."/>
            <person name="Malay A.D."/>
            <person name="Moran D.A.P."/>
            <person name="Tomita M."/>
            <person name="Numata K."/>
            <person name="Arakawa K."/>
        </authorList>
    </citation>
    <scope>NUCLEOTIDE SEQUENCE</scope>
</reference>
<evidence type="ECO:0000256" key="7">
    <source>
        <dbReference type="ARBA" id="ARBA00023014"/>
    </source>
</evidence>
<dbReference type="EMBL" id="BMAW01025985">
    <property type="protein sequence ID" value="GFT94805.1"/>
    <property type="molecule type" value="Genomic_DNA"/>
</dbReference>
<dbReference type="InterPro" id="IPR019591">
    <property type="entry name" value="Mrp/NBP35_ATP-bd"/>
</dbReference>
<feature type="binding site" evidence="8">
    <location>
        <begin position="79"/>
        <end position="86"/>
    </location>
    <ligand>
        <name>ATP</name>
        <dbReference type="ChEBI" id="CHEBI:30616"/>
    </ligand>
</feature>
<feature type="binding site" evidence="8">
    <location>
        <position position="39"/>
    </location>
    <ligand>
        <name>[4Fe-4S] cluster</name>
        <dbReference type="ChEBI" id="CHEBI:49883"/>
        <label>1</label>
    </ligand>
</feature>
<dbReference type="HAMAP" id="MF_02040">
    <property type="entry name" value="Mrp_NBP35"/>
    <property type="match status" value="1"/>
</dbReference>
<dbReference type="GO" id="GO:0051539">
    <property type="term" value="F:4 iron, 4 sulfur cluster binding"/>
    <property type="evidence" value="ECO:0007669"/>
    <property type="project" value="UniProtKB-UniRule"/>
</dbReference>
<dbReference type="PROSITE" id="PS01215">
    <property type="entry name" value="MRP"/>
    <property type="match status" value="1"/>
</dbReference>
<comment type="subunit">
    <text evidence="8">Heterotetramer of 2 NUBP1 and 2 NUBP2 chains.</text>
</comment>
<evidence type="ECO:0000313" key="10">
    <source>
        <dbReference type="Proteomes" id="UP000887013"/>
    </source>
</evidence>
<feature type="binding site" evidence="8">
    <location>
        <position position="252"/>
    </location>
    <ligand>
        <name>[4Fe-4S] cluster</name>
        <dbReference type="ChEBI" id="CHEBI:49883"/>
        <label>2</label>
        <note>ligand shared with heterodimeric partner</note>
    </ligand>
</feature>
<dbReference type="InterPro" id="IPR000808">
    <property type="entry name" value="Mrp-like_CS"/>
</dbReference>
<evidence type="ECO:0000256" key="6">
    <source>
        <dbReference type="ARBA" id="ARBA00023004"/>
    </source>
</evidence>
<feature type="binding site" evidence="8">
    <location>
        <position position="25"/>
    </location>
    <ligand>
        <name>[4Fe-4S] cluster</name>
        <dbReference type="ChEBI" id="CHEBI:49883"/>
        <label>1</label>
    </ligand>
</feature>
<dbReference type="Proteomes" id="UP000887013">
    <property type="component" value="Unassembled WGS sequence"/>
</dbReference>
<dbReference type="CDD" id="cd02037">
    <property type="entry name" value="Mrp_NBP35"/>
    <property type="match status" value="1"/>
</dbReference>
<dbReference type="GO" id="GO:0140663">
    <property type="term" value="F:ATP-dependent FeS chaperone activity"/>
    <property type="evidence" value="ECO:0007669"/>
    <property type="project" value="InterPro"/>
</dbReference>
<dbReference type="PANTHER" id="PTHR23264:SF35">
    <property type="entry name" value="CYTOSOLIC FE-S CLUSTER ASSEMBLY FACTOR NUBP1"/>
    <property type="match status" value="1"/>
</dbReference>
<dbReference type="GO" id="GO:0046872">
    <property type="term" value="F:metal ion binding"/>
    <property type="evidence" value="ECO:0007669"/>
    <property type="project" value="UniProtKB-KW"/>
</dbReference>
<dbReference type="GO" id="GO:0016226">
    <property type="term" value="P:iron-sulfur cluster assembly"/>
    <property type="evidence" value="ECO:0007669"/>
    <property type="project" value="UniProtKB-UniRule"/>
</dbReference>
<organism evidence="9 10">
    <name type="scientific">Nephila pilipes</name>
    <name type="common">Giant wood spider</name>
    <name type="synonym">Nephila maculata</name>
    <dbReference type="NCBI Taxonomy" id="299642"/>
    <lineage>
        <taxon>Eukaryota</taxon>
        <taxon>Metazoa</taxon>
        <taxon>Ecdysozoa</taxon>
        <taxon>Arthropoda</taxon>
        <taxon>Chelicerata</taxon>
        <taxon>Arachnida</taxon>
        <taxon>Araneae</taxon>
        <taxon>Araneomorphae</taxon>
        <taxon>Entelegynae</taxon>
        <taxon>Araneoidea</taxon>
        <taxon>Nephilidae</taxon>
        <taxon>Nephila</taxon>
    </lineage>
</organism>
<comment type="cofactor">
    <cofactor evidence="8">
        <name>[4Fe-4S] cluster</name>
        <dbReference type="ChEBI" id="CHEBI:49883"/>
    </cofactor>
    <text evidence="8">Binds 4 [4Fe-4S] clusters per heterotetramer. Contains two stable clusters in the N-termini of NUBP1 and two labile, bridging clusters between subunits of the NUBP1-NUBP2 heterotetramer.</text>
</comment>
<evidence type="ECO:0000256" key="3">
    <source>
        <dbReference type="ARBA" id="ARBA00022723"/>
    </source>
</evidence>
<protein>
    <recommendedName>
        <fullName evidence="8">Cytosolic Fe-S cluster assembly factor NUBP1 homolog</fullName>
    </recommendedName>
</protein>
<dbReference type="Pfam" id="PF10609">
    <property type="entry name" value="ParA"/>
    <property type="match status" value="1"/>
</dbReference>
<accession>A0A8X6PZW0</accession>
<dbReference type="OrthoDB" id="1741334at2759"/>
<keyword evidence="2 8" id="KW-0963">Cytoplasm</keyword>
<dbReference type="Gene3D" id="3.40.50.300">
    <property type="entry name" value="P-loop containing nucleotide triphosphate hydrolases"/>
    <property type="match status" value="1"/>
</dbReference>
<dbReference type="GO" id="GO:0005524">
    <property type="term" value="F:ATP binding"/>
    <property type="evidence" value="ECO:0007669"/>
    <property type="project" value="UniProtKB-KW"/>
</dbReference>
<dbReference type="InterPro" id="IPR027417">
    <property type="entry name" value="P-loop_NTPase"/>
</dbReference>
<gene>
    <name evidence="9" type="primary">v1g236650</name>
    <name evidence="9" type="ORF">NPIL_103541</name>
</gene>
<sequence>MYSKILGRGIDHCSTQPNCHKNGDCPGVRSTNAGNAEACAGCPNQQACSSAKNDIPDPDIEKIKGNLSLIKNIVLILSGKGGVGKSTFTSLLAQMLTEDDTINVGVLDIDLCGPSMPRIFGVEKEKVHISGYGWSPVYVDENLSMISVGFLLKGPEEAVIWRGPKKNGLIKQFLKDVDWGALDYLLVDTPPGTSDEHISITSYLQGTSLRGAVIVTTPQEEALLDVRKQINFCKKINLPVIGVVENMNVFVCPKCKVPSEIFPPNTGGAEKMAGEMKVPFLGRIPLNTDIGRGCDEGRLFLKVDDFSALEYISAITENFVNNIAAGNN</sequence>
<dbReference type="InterPro" id="IPR033756">
    <property type="entry name" value="YlxH/NBP35"/>
</dbReference>
<comment type="function">
    <text evidence="8">Component of the cytosolic iron-sulfur (Fe/S) protein assembly (CIA) machinery. Required for maturation of extramitochondrial Fe-S proteins. The NUBP1-NUBP2 heterotetramer forms a Fe-S scaffold complex, mediating the de novo assembly of an Fe-S cluster and its transfer to target apoproteins.</text>
</comment>
<name>A0A8X6PZW0_NEPPI</name>
<evidence type="ECO:0000256" key="4">
    <source>
        <dbReference type="ARBA" id="ARBA00022741"/>
    </source>
</evidence>
<feature type="binding site" evidence="8">
    <location>
        <position position="48"/>
    </location>
    <ligand>
        <name>[4Fe-4S] cluster</name>
        <dbReference type="ChEBI" id="CHEBI:49883"/>
        <label>1</label>
    </ligand>
</feature>
<comment type="caution">
    <text evidence="9">The sequence shown here is derived from an EMBL/GenBank/DDBJ whole genome shotgun (WGS) entry which is preliminary data.</text>
</comment>
<feature type="binding site" evidence="8">
    <location>
        <position position="255"/>
    </location>
    <ligand>
        <name>[4Fe-4S] cluster</name>
        <dbReference type="ChEBI" id="CHEBI:49883"/>
        <label>2</label>
        <note>ligand shared with heterodimeric partner</note>
    </ligand>
</feature>
<comment type="similarity">
    <text evidence="8">Belongs to the Mrp/NBP35 ATP-binding proteins family. NUBP1/NBP35 subfamily.</text>
</comment>
<evidence type="ECO:0000256" key="5">
    <source>
        <dbReference type="ARBA" id="ARBA00022840"/>
    </source>
</evidence>
<dbReference type="FunFam" id="3.40.50.300:FF:001119">
    <property type="entry name" value="Iron-sulfur cluster carrier protein"/>
    <property type="match status" value="1"/>
</dbReference>
<keyword evidence="5 8" id="KW-0067">ATP-binding</keyword>
<keyword evidence="10" id="KW-1185">Reference proteome</keyword>
<keyword evidence="6 8" id="KW-0408">Iron</keyword>
<evidence type="ECO:0000256" key="2">
    <source>
        <dbReference type="ARBA" id="ARBA00022490"/>
    </source>
</evidence>
<dbReference type="InterPro" id="IPR028601">
    <property type="entry name" value="NUBP1/Nbp35"/>
</dbReference>
<dbReference type="PANTHER" id="PTHR23264">
    <property type="entry name" value="NUCLEOTIDE-BINDING PROTEIN NBP35 YEAST -RELATED"/>
    <property type="match status" value="1"/>
</dbReference>
<dbReference type="AlphaFoldDB" id="A0A8X6PZW0"/>
<evidence type="ECO:0000256" key="8">
    <source>
        <dbReference type="HAMAP-Rule" id="MF_03038"/>
    </source>
</evidence>
<proteinExistence type="inferred from homology"/>
<dbReference type="SUPFAM" id="SSF52540">
    <property type="entry name" value="P-loop containing nucleoside triphosphate hydrolases"/>
    <property type="match status" value="1"/>
</dbReference>
<feature type="binding site" evidence="8">
    <location>
        <position position="42"/>
    </location>
    <ligand>
        <name>[4Fe-4S] cluster</name>
        <dbReference type="ChEBI" id="CHEBI:49883"/>
        <label>1</label>
    </ligand>
</feature>
<keyword evidence="4 8" id="KW-0547">Nucleotide-binding</keyword>
<keyword evidence="7 8" id="KW-0411">Iron-sulfur</keyword>
<keyword evidence="1 8" id="KW-0004">4Fe-4S</keyword>
<keyword evidence="3 8" id="KW-0479">Metal-binding</keyword>
<comment type="subcellular location">
    <subcellularLocation>
        <location evidence="8">Cytoplasm</location>
    </subcellularLocation>
</comment>
<evidence type="ECO:0000256" key="1">
    <source>
        <dbReference type="ARBA" id="ARBA00022485"/>
    </source>
</evidence>
<evidence type="ECO:0000313" key="9">
    <source>
        <dbReference type="EMBL" id="GFT94805.1"/>
    </source>
</evidence>
<dbReference type="GO" id="GO:0005829">
    <property type="term" value="C:cytosol"/>
    <property type="evidence" value="ECO:0007669"/>
    <property type="project" value="TreeGrafter"/>
</dbReference>
<dbReference type="HAMAP" id="MF_03038">
    <property type="entry name" value="NUBP1"/>
    <property type="match status" value="1"/>
</dbReference>